<evidence type="ECO:0000256" key="15">
    <source>
        <dbReference type="ARBA" id="ARBA00083206"/>
    </source>
</evidence>
<dbReference type="STRING" id="1344418.A0A1D2VIG5"/>
<dbReference type="InterPro" id="IPR011876">
    <property type="entry name" value="IsopentenylPP_isomerase_typ1"/>
</dbReference>
<keyword evidence="8" id="KW-0752">Steroid biosynthesis</keyword>
<comment type="similarity">
    <text evidence="3">Belongs to the IPP isomerase type 1 family.</text>
</comment>
<dbReference type="CDD" id="cd02885">
    <property type="entry name" value="NUDIX_IPP_Isomerase"/>
    <property type="match status" value="1"/>
</dbReference>
<keyword evidence="6" id="KW-0479">Metal-binding</keyword>
<dbReference type="GO" id="GO:0045337">
    <property type="term" value="P:farnesyl diphosphate biosynthetic process"/>
    <property type="evidence" value="ECO:0007669"/>
    <property type="project" value="EnsemblFungi"/>
</dbReference>
<evidence type="ECO:0000256" key="9">
    <source>
        <dbReference type="ARBA" id="ARBA00023098"/>
    </source>
</evidence>
<dbReference type="Proteomes" id="UP000095038">
    <property type="component" value="Unassembled WGS sequence"/>
</dbReference>
<keyword evidence="5" id="KW-0444">Lipid biosynthesis</keyword>
<dbReference type="Gene3D" id="3.90.79.10">
    <property type="entry name" value="Nucleoside Triphosphate Pyrophosphohydrolase"/>
    <property type="match status" value="1"/>
</dbReference>
<reference evidence="19" key="1">
    <citation type="submission" date="2016-05" db="EMBL/GenBank/DDBJ databases">
        <title>Comparative genomics of biotechnologically important yeasts.</title>
        <authorList>
            <consortium name="DOE Joint Genome Institute"/>
            <person name="Riley R."/>
            <person name="Haridas S."/>
            <person name="Wolfe K.H."/>
            <person name="Lopes M.R."/>
            <person name="Hittinger C.T."/>
            <person name="Goker M."/>
            <person name="Salamov A."/>
            <person name="Wisecaver J."/>
            <person name="Long T.M."/>
            <person name="Aerts A.L."/>
            <person name="Barry K."/>
            <person name="Choi C."/>
            <person name="Clum A."/>
            <person name="Coughlan A.Y."/>
            <person name="Deshpande S."/>
            <person name="Douglass A.P."/>
            <person name="Hanson S.J."/>
            <person name="Klenk H.-P."/>
            <person name="Labutti K."/>
            <person name="Lapidus A."/>
            <person name="Lindquist E."/>
            <person name="Lipzen A."/>
            <person name="Meier-Kolthoff J.P."/>
            <person name="Ohm R.A."/>
            <person name="Otillar R.P."/>
            <person name="Pangilinan J."/>
            <person name="Peng Y."/>
            <person name="Rokas A."/>
            <person name="Rosa C.A."/>
            <person name="Scheuner C."/>
            <person name="Sibirny A.A."/>
            <person name="Slot J.C."/>
            <person name="Stielow J.B."/>
            <person name="Sun H."/>
            <person name="Kurtzman C.P."/>
            <person name="Blackwell M."/>
            <person name="Grigoriev I.V."/>
            <person name="Jeffries T.W."/>
        </authorList>
    </citation>
    <scope>NUCLEOTIDE SEQUENCE [LARGE SCALE GENOMIC DNA]</scope>
    <source>
        <strain evidence="19">DSM 1968</strain>
    </source>
</reference>
<dbReference type="GO" id="GO:0004452">
    <property type="term" value="F:isopentenyl-diphosphate delta-isomerase activity"/>
    <property type="evidence" value="ECO:0007669"/>
    <property type="project" value="UniProtKB-EC"/>
</dbReference>
<evidence type="ECO:0000256" key="8">
    <source>
        <dbReference type="ARBA" id="ARBA00022955"/>
    </source>
</evidence>
<dbReference type="InterPro" id="IPR015797">
    <property type="entry name" value="NUDIX_hydrolase-like_dom_sf"/>
</dbReference>
<dbReference type="AlphaFoldDB" id="A0A1D2VIG5"/>
<sequence length="292" mass="33287">MTISHTVDGSKSYNDLVKSLSPNDILSLFKDDIIPLSNDLSLSPSSPPTSSSSSSSSSSPSKLDSLLFQGHDQEQIKLMNENCIVADYHDTPLGGATKKVCHIKSNIDRGLLHRAFSVFLFNSSDNQFKLLLQQRADEKITFANMWTNTCCSHPLLTPSEFGSTLEKSILGAKNAAQRKLFHELGIDPSFVPIEKFKFLTRIHYMAPNPNDTNWAEHEIDYILFIKSNNPPLNPNWNEIKDYRYVSITELKQMFQDESIIFTPWFKLICEAYLFKWWEKLINNQNLPISISF</sequence>
<name>A0A1D2VIG5_9ASCO</name>
<dbReference type="InParanoid" id="A0A1D2VIG5"/>
<dbReference type="GeneID" id="30968318"/>
<comment type="pathway">
    <text evidence="2">Isoprenoid biosynthesis; dimethylallyl diphosphate biosynthesis; dimethylallyl diphosphate from isopentenyl diphosphate: step 1/1.</text>
</comment>
<dbReference type="OrthoDB" id="510307at2759"/>
<dbReference type="FunCoup" id="A0A1D2VIG5">
    <property type="interactions" value="791"/>
</dbReference>
<dbReference type="EMBL" id="KV454480">
    <property type="protein sequence ID" value="ODV61267.1"/>
    <property type="molecule type" value="Genomic_DNA"/>
</dbReference>
<evidence type="ECO:0000256" key="2">
    <source>
        <dbReference type="ARBA" id="ARBA00004826"/>
    </source>
</evidence>
<keyword evidence="10" id="KW-0414">Isoprene biosynthesis</keyword>
<feature type="domain" description="Nudix hydrolase" evidence="17">
    <location>
        <begin position="111"/>
        <end position="267"/>
    </location>
</feature>
<dbReference type="PROSITE" id="PS51462">
    <property type="entry name" value="NUDIX"/>
    <property type="match status" value="1"/>
</dbReference>
<dbReference type="UniPathway" id="UPA00059">
    <property type="reaction ID" value="UER00104"/>
</dbReference>
<evidence type="ECO:0000256" key="16">
    <source>
        <dbReference type="SAM" id="MobiDB-lite"/>
    </source>
</evidence>
<keyword evidence="9" id="KW-0443">Lipid metabolism</keyword>
<evidence type="ECO:0000256" key="6">
    <source>
        <dbReference type="ARBA" id="ARBA00022723"/>
    </source>
</evidence>
<dbReference type="GO" id="GO:0050992">
    <property type="term" value="P:dimethylallyl diphosphate biosynthetic process"/>
    <property type="evidence" value="ECO:0007669"/>
    <property type="project" value="UniProtKB-UniPathway"/>
</dbReference>
<accession>A0A1D2VIG5</accession>
<comment type="cofactor">
    <cofactor evidence="1">
        <name>Mg(2+)</name>
        <dbReference type="ChEBI" id="CHEBI:18420"/>
    </cofactor>
</comment>
<dbReference type="InterPro" id="IPR000086">
    <property type="entry name" value="NUDIX_hydrolase_dom"/>
</dbReference>
<dbReference type="PANTHER" id="PTHR10885">
    <property type="entry name" value="ISOPENTENYL-DIPHOSPHATE DELTA-ISOMERASE"/>
    <property type="match status" value="1"/>
</dbReference>
<dbReference type="EC" id="5.3.3.2" evidence="4"/>
<evidence type="ECO:0000256" key="11">
    <source>
        <dbReference type="ARBA" id="ARBA00023235"/>
    </source>
</evidence>
<keyword evidence="19" id="KW-1185">Reference proteome</keyword>
<protein>
    <recommendedName>
        <fullName evidence="13">Isopentenyl-diphosphate Delta-isomerase</fullName>
        <ecNumber evidence="4">5.3.3.2</ecNumber>
    </recommendedName>
    <alternativeName>
        <fullName evidence="15">Isopentenyl pyrophosphate isomerase</fullName>
    </alternativeName>
    <alternativeName>
        <fullName evidence="14">Isopentenyl-diphosphate delta-isomerase</fullName>
    </alternativeName>
</protein>
<dbReference type="Pfam" id="PF00293">
    <property type="entry name" value="NUDIX"/>
    <property type="match status" value="1"/>
</dbReference>
<evidence type="ECO:0000256" key="7">
    <source>
        <dbReference type="ARBA" id="ARBA00022842"/>
    </source>
</evidence>
<dbReference type="GO" id="GO:0046872">
    <property type="term" value="F:metal ion binding"/>
    <property type="evidence" value="ECO:0007669"/>
    <property type="project" value="UniProtKB-KW"/>
</dbReference>
<dbReference type="GO" id="GO:0006696">
    <property type="term" value="P:ergosterol biosynthetic process"/>
    <property type="evidence" value="ECO:0007669"/>
    <property type="project" value="EnsemblFungi"/>
</dbReference>
<evidence type="ECO:0000256" key="10">
    <source>
        <dbReference type="ARBA" id="ARBA00023229"/>
    </source>
</evidence>
<evidence type="ECO:0000313" key="19">
    <source>
        <dbReference type="Proteomes" id="UP000095038"/>
    </source>
</evidence>
<keyword evidence="11 18" id="KW-0413">Isomerase</keyword>
<evidence type="ECO:0000256" key="14">
    <source>
        <dbReference type="ARBA" id="ARBA00072489"/>
    </source>
</evidence>
<comment type="catalytic activity">
    <reaction evidence="12">
        <text>isopentenyl diphosphate = dimethylallyl diphosphate</text>
        <dbReference type="Rhea" id="RHEA:23284"/>
        <dbReference type="ChEBI" id="CHEBI:57623"/>
        <dbReference type="ChEBI" id="CHEBI:128769"/>
        <dbReference type="EC" id="5.3.3.2"/>
    </reaction>
    <physiologicalReaction direction="left-to-right" evidence="12">
        <dbReference type="Rhea" id="RHEA:23285"/>
    </physiologicalReaction>
</comment>
<dbReference type="GO" id="GO:0005737">
    <property type="term" value="C:cytoplasm"/>
    <property type="evidence" value="ECO:0007669"/>
    <property type="project" value="TreeGrafter"/>
</dbReference>
<evidence type="ECO:0000313" key="18">
    <source>
        <dbReference type="EMBL" id="ODV61267.1"/>
    </source>
</evidence>
<dbReference type="NCBIfam" id="TIGR02150">
    <property type="entry name" value="IPP_isom_1"/>
    <property type="match status" value="1"/>
</dbReference>
<evidence type="ECO:0000256" key="4">
    <source>
        <dbReference type="ARBA" id="ARBA00012057"/>
    </source>
</evidence>
<proteinExistence type="inferred from homology"/>
<organism evidence="18 19">
    <name type="scientific">Ascoidea rubescens DSM 1968</name>
    <dbReference type="NCBI Taxonomy" id="1344418"/>
    <lineage>
        <taxon>Eukaryota</taxon>
        <taxon>Fungi</taxon>
        <taxon>Dikarya</taxon>
        <taxon>Ascomycota</taxon>
        <taxon>Saccharomycotina</taxon>
        <taxon>Saccharomycetes</taxon>
        <taxon>Ascoideaceae</taxon>
        <taxon>Ascoidea</taxon>
    </lineage>
</organism>
<feature type="region of interest" description="Disordered" evidence="16">
    <location>
        <begin position="40"/>
        <end position="64"/>
    </location>
</feature>
<evidence type="ECO:0000256" key="3">
    <source>
        <dbReference type="ARBA" id="ARBA00007579"/>
    </source>
</evidence>
<evidence type="ECO:0000256" key="13">
    <source>
        <dbReference type="ARBA" id="ARBA00071307"/>
    </source>
</evidence>
<gene>
    <name evidence="18" type="ORF">ASCRUDRAFT_8196</name>
</gene>
<evidence type="ECO:0000256" key="5">
    <source>
        <dbReference type="ARBA" id="ARBA00022516"/>
    </source>
</evidence>
<keyword evidence="7" id="KW-0460">Magnesium</keyword>
<evidence type="ECO:0000256" key="12">
    <source>
        <dbReference type="ARBA" id="ARBA00029294"/>
    </source>
</evidence>
<dbReference type="SUPFAM" id="SSF55811">
    <property type="entry name" value="Nudix"/>
    <property type="match status" value="1"/>
</dbReference>
<evidence type="ECO:0000259" key="17">
    <source>
        <dbReference type="PROSITE" id="PS51462"/>
    </source>
</evidence>
<evidence type="ECO:0000256" key="1">
    <source>
        <dbReference type="ARBA" id="ARBA00001946"/>
    </source>
</evidence>
<dbReference type="FunFam" id="3.90.79.10:FF:000012">
    <property type="entry name" value="Isopentenyl-diphosphate Delta-isomerase 1"/>
    <property type="match status" value="1"/>
</dbReference>
<dbReference type="GO" id="GO:0009240">
    <property type="term" value="P:isopentenyl diphosphate biosynthetic process"/>
    <property type="evidence" value="ECO:0007669"/>
    <property type="project" value="TreeGrafter"/>
</dbReference>
<dbReference type="PANTHER" id="PTHR10885:SF0">
    <property type="entry name" value="ISOPENTENYL-DIPHOSPHATE DELTA-ISOMERASE"/>
    <property type="match status" value="1"/>
</dbReference>
<dbReference type="RefSeq" id="XP_020047574.1">
    <property type="nucleotide sequence ID" value="XM_020194682.1"/>
</dbReference>